<protein>
    <submittedName>
        <fullName evidence="1">Uncharacterized protein</fullName>
    </submittedName>
</protein>
<dbReference type="AlphaFoldDB" id="A0A8T1JVL5"/>
<dbReference type="PROSITE" id="PS50994">
    <property type="entry name" value="INTEGRASE"/>
    <property type="match status" value="1"/>
</dbReference>
<dbReference type="SUPFAM" id="SSF53098">
    <property type="entry name" value="Ribonuclease H-like"/>
    <property type="match status" value="1"/>
</dbReference>
<dbReference type="Gene3D" id="3.30.420.10">
    <property type="entry name" value="Ribonuclease H-like superfamily/Ribonuclease H"/>
    <property type="match status" value="1"/>
</dbReference>
<evidence type="ECO:0000313" key="1">
    <source>
        <dbReference type="EMBL" id="KAG2889298.1"/>
    </source>
</evidence>
<evidence type="ECO:0000313" key="2">
    <source>
        <dbReference type="Proteomes" id="UP000736787"/>
    </source>
</evidence>
<dbReference type="GO" id="GO:0015074">
    <property type="term" value="P:DNA integration"/>
    <property type="evidence" value="ECO:0007669"/>
    <property type="project" value="InterPro"/>
</dbReference>
<name>A0A8T1JVL5_9STRA</name>
<dbReference type="InterPro" id="IPR012337">
    <property type="entry name" value="RNaseH-like_sf"/>
</dbReference>
<sequence>MVHLSPVAASVTAAQSAATFIDVVYRHHGLPQSIVFDRDPRFTAAFWTEHFKALGTRLIMSTAAHPETAGQTERVN</sequence>
<organism evidence="1 2">
    <name type="scientific">Phytophthora cactorum</name>
    <dbReference type="NCBI Taxonomy" id="29920"/>
    <lineage>
        <taxon>Eukaryota</taxon>
        <taxon>Sar</taxon>
        <taxon>Stramenopiles</taxon>
        <taxon>Oomycota</taxon>
        <taxon>Peronosporomycetes</taxon>
        <taxon>Peronosporales</taxon>
        <taxon>Peronosporaceae</taxon>
        <taxon>Phytophthora</taxon>
    </lineage>
</organism>
<dbReference type="InterPro" id="IPR036397">
    <property type="entry name" value="RNaseH_sf"/>
</dbReference>
<dbReference type="PANTHER" id="PTHR37984:SF5">
    <property type="entry name" value="PROTEIN NYNRIN-LIKE"/>
    <property type="match status" value="1"/>
</dbReference>
<proteinExistence type="predicted"/>
<dbReference type="GO" id="GO:0003676">
    <property type="term" value="F:nucleic acid binding"/>
    <property type="evidence" value="ECO:0007669"/>
    <property type="project" value="InterPro"/>
</dbReference>
<accession>A0A8T1JVL5</accession>
<gene>
    <name evidence="1" type="ORF">PC117_g24717</name>
</gene>
<reference evidence="1" key="1">
    <citation type="submission" date="2018-10" db="EMBL/GenBank/DDBJ databases">
        <title>Effector identification in a new, highly contiguous assembly of the strawberry crown rot pathogen Phytophthora cactorum.</title>
        <authorList>
            <person name="Armitage A.D."/>
            <person name="Nellist C.F."/>
            <person name="Bates H."/>
            <person name="Vickerstaff R.J."/>
            <person name="Harrison R.J."/>
        </authorList>
    </citation>
    <scope>NUCLEOTIDE SEQUENCE</scope>
    <source>
        <strain evidence="1">4040</strain>
    </source>
</reference>
<dbReference type="EMBL" id="RCMK01001729">
    <property type="protein sequence ID" value="KAG2889298.1"/>
    <property type="molecule type" value="Genomic_DNA"/>
</dbReference>
<dbReference type="Proteomes" id="UP000736787">
    <property type="component" value="Unassembled WGS sequence"/>
</dbReference>
<dbReference type="InterPro" id="IPR001584">
    <property type="entry name" value="Integrase_cat-core"/>
</dbReference>
<dbReference type="PANTHER" id="PTHR37984">
    <property type="entry name" value="PROTEIN CBG26694"/>
    <property type="match status" value="1"/>
</dbReference>
<dbReference type="InterPro" id="IPR050951">
    <property type="entry name" value="Retrovirus_Pol_polyprotein"/>
</dbReference>
<comment type="caution">
    <text evidence="1">The sequence shown here is derived from an EMBL/GenBank/DDBJ whole genome shotgun (WGS) entry which is preliminary data.</text>
</comment>